<dbReference type="AlphaFoldDB" id="A0A6A6SJU8"/>
<evidence type="ECO:0000313" key="3">
    <source>
        <dbReference type="EMBL" id="KAF2647257.1"/>
    </source>
</evidence>
<name>A0A6A6SJU8_9PLEO</name>
<dbReference type="PANTHER" id="PTHR38790">
    <property type="entry name" value="2EXR DOMAIN-CONTAINING PROTEIN-RELATED"/>
    <property type="match status" value="1"/>
</dbReference>
<dbReference type="EMBL" id="MU004648">
    <property type="protein sequence ID" value="KAF2647257.1"/>
    <property type="molecule type" value="Genomic_DNA"/>
</dbReference>
<accession>A0A6A6SJU8</accession>
<keyword evidence="4" id="KW-1185">Reference proteome</keyword>
<proteinExistence type="predicted"/>
<dbReference type="OrthoDB" id="5413827at2759"/>
<dbReference type="Pfam" id="PF24864">
    <property type="entry name" value="DUF7730"/>
    <property type="match status" value="1"/>
</dbReference>
<organism evidence="3 4">
    <name type="scientific">Lophiostoma macrostomum CBS 122681</name>
    <dbReference type="NCBI Taxonomy" id="1314788"/>
    <lineage>
        <taxon>Eukaryota</taxon>
        <taxon>Fungi</taxon>
        <taxon>Dikarya</taxon>
        <taxon>Ascomycota</taxon>
        <taxon>Pezizomycotina</taxon>
        <taxon>Dothideomycetes</taxon>
        <taxon>Pleosporomycetidae</taxon>
        <taxon>Pleosporales</taxon>
        <taxon>Lophiostomataceae</taxon>
        <taxon>Lophiostoma</taxon>
    </lineage>
</organism>
<evidence type="ECO:0000313" key="4">
    <source>
        <dbReference type="Proteomes" id="UP000799324"/>
    </source>
</evidence>
<evidence type="ECO:0000256" key="1">
    <source>
        <dbReference type="SAM" id="MobiDB-lite"/>
    </source>
</evidence>
<feature type="compositionally biased region" description="Basic residues" evidence="1">
    <location>
        <begin position="10"/>
        <end position="41"/>
    </location>
</feature>
<feature type="region of interest" description="Disordered" evidence="1">
    <location>
        <begin position="1"/>
        <end position="53"/>
    </location>
</feature>
<reference evidence="3" key="1">
    <citation type="journal article" date="2020" name="Stud. Mycol.">
        <title>101 Dothideomycetes genomes: a test case for predicting lifestyles and emergence of pathogens.</title>
        <authorList>
            <person name="Haridas S."/>
            <person name="Albert R."/>
            <person name="Binder M."/>
            <person name="Bloem J."/>
            <person name="Labutti K."/>
            <person name="Salamov A."/>
            <person name="Andreopoulos B."/>
            <person name="Baker S."/>
            <person name="Barry K."/>
            <person name="Bills G."/>
            <person name="Bluhm B."/>
            <person name="Cannon C."/>
            <person name="Castanera R."/>
            <person name="Culley D."/>
            <person name="Daum C."/>
            <person name="Ezra D."/>
            <person name="Gonzalez J."/>
            <person name="Henrissat B."/>
            <person name="Kuo A."/>
            <person name="Liang C."/>
            <person name="Lipzen A."/>
            <person name="Lutzoni F."/>
            <person name="Magnuson J."/>
            <person name="Mondo S."/>
            <person name="Nolan M."/>
            <person name="Ohm R."/>
            <person name="Pangilinan J."/>
            <person name="Park H.-J."/>
            <person name="Ramirez L."/>
            <person name="Alfaro M."/>
            <person name="Sun H."/>
            <person name="Tritt A."/>
            <person name="Yoshinaga Y."/>
            <person name="Zwiers L.-H."/>
            <person name="Turgeon B."/>
            <person name="Goodwin S."/>
            <person name="Spatafora J."/>
            <person name="Crous P."/>
            <person name="Grigoriev I."/>
        </authorList>
    </citation>
    <scope>NUCLEOTIDE SEQUENCE</scope>
    <source>
        <strain evidence="3">CBS 122681</strain>
    </source>
</reference>
<dbReference type="PANTHER" id="PTHR38790:SF4">
    <property type="entry name" value="2EXR DOMAIN-CONTAINING PROTEIN"/>
    <property type="match status" value="1"/>
</dbReference>
<protein>
    <recommendedName>
        <fullName evidence="2">DUF7730 domain-containing protein</fullName>
    </recommendedName>
</protein>
<feature type="domain" description="DUF7730" evidence="2">
    <location>
        <begin position="66"/>
        <end position="159"/>
    </location>
</feature>
<dbReference type="InterPro" id="IPR056632">
    <property type="entry name" value="DUF7730"/>
</dbReference>
<evidence type="ECO:0000259" key="2">
    <source>
        <dbReference type="Pfam" id="PF24864"/>
    </source>
</evidence>
<sequence length="279" mass="32480">MGIGKETPPKKRTVRHKKRYDLRTGHVPKKAPKAPKARSRRPPPPQSILDKKIADDSREANLYTLNQQNSPLLQLPAEIRSIIYGYVLGGTKIHVERLYWKTGKPKLPCRSLGSFTYPSHRHREMSRESLTLLNNLCRQLYKETAVLPYSLNIWAFGSIDGMKWFTGHDDHSRPFHPHRKAIKTVLALFNPRGSSLLTYMGGIKSLLHRLHYPHDPHDQIRRYKIENRKRRWYSIRAGEAPFNESLEWDHERLMNSANEHGSKGKAVRAVPKSRFWLDM</sequence>
<gene>
    <name evidence="3" type="ORF">K491DRAFT_723594</name>
</gene>
<dbReference type="Proteomes" id="UP000799324">
    <property type="component" value="Unassembled WGS sequence"/>
</dbReference>